<dbReference type="AlphaFoldDB" id="A0AAP2Z548"/>
<evidence type="ECO:0000313" key="4">
    <source>
        <dbReference type="Proteomes" id="UP001321047"/>
    </source>
</evidence>
<sequence length="396" mass="42846">MVATMYAIDDLSDAIDVTRNFLTPVDIWMWLKLAIILLFVGGVTFGGPTVPTGDPTGFDAVTTEEDVDSLEEFQAEWEAETGEEFPVDDLIFAIAVLAAIIIGIWLVYAFIGAIFEFVFVESLRSSAVDVRQYANRNFGRGVRLFGFRIGLLLVLSLIVGGPIWWAVSSADGVSASLAVLGVAYVGLAFISALAYVLISRFTTVFVTQIMLGEERGVLSAWSRFLPTLRANLVEYAVYVVLVWVLQFVVSIGYGFLVAIVLVVLAIPFVILAVIAAMAGGTVGLVLAGAIAAVGLLCGLLVVMLIRVPIDSYFRYYGFLILGDTNPDLDLIPKQRAAVRSDGGEPDAGDAGDTDWDDNGNDSGWSNSSWDDDDDGSEWDDDDDESTRNDDNDRGGW</sequence>
<feature type="transmembrane region" description="Helical" evidence="2">
    <location>
        <begin position="177"/>
        <end position="198"/>
    </location>
</feature>
<dbReference type="EMBL" id="JAOPJZ010000001">
    <property type="protein sequence ID" value="MCU4750757.1"/>
    <property type="molecule type" value="Genomic_DNA"/>
</dbReference>
<feature type="compositionally biased region" description="Acidic residues" evidence="1">
    <location>
        <begin position="369"/>
        <end position="384"/>
    </location>
</feature>
<accession>A0AAP2Z548</accession>
<feature type="region of interest" description="Disordered" evidence="1">
    <location>
        <begin position="337"/>
        <end position="396"/>
    </location>
</feature>
<feature type="compositionally biased region" description="Basic and acidic residues" evidence="1">
    <location>
        <begin position="385"/>
        <end position="396"/>
    </location>
</feature>
<feature type="transmembrane region" description="Helical" evidence="2">
    <location>
        <begin position="232"/>
        <end position="249"/>
    </location>
</feature>
<dbReference type="Pfam" id="PF24400">
    <property type="entry name" value="DUF7544"/>
    <property type="match status" value="1"/>
</dbReference>
<feature type="transmembrane region" description="Helical" evidence="2">
    <location>
        <begin position="284"/>
        <end position="305"/>
    </location>
</feature>
<reference evidence="3 4" key="1">
    <citation type="submission" date="2022-09" db="EMBL/GenBank/DDBJ databases">
        <title>Enrichment on poylsaccharides allowed isolation of novel metabolic and taxonomic groups of Haloarchaea.</title>
        <authorList>
            <person name="Sorokin D.Y."/>
            <person name="Elcheninov A.G."/>
            <person name="Khizhniak T.V."/>
            <person name="Kolganova T.V."/>
            <person name="Kublanov I.V."/>
        </authorList>
    </citation>
    <scope>NUCLEOTIDE SEQUENCE [LARGE SCALE GENOMIC DNA]</scope>
    <source>
        <strain evidence="3 4">AArc-curdl1</strain>
    </source>
</reference>
<feature type="transmembrane region" description="Helical" evidence="2">
    <location>
        <begin position="90"/>
        <end position="120"/>
    </location>
</feature>
<evidence type="ECO:0000256" key="2">
    <source>
        <dbReference type="SAM" id="Phobius"/>
    </source>
</evidence>
<gene>
    <name evidence="3" type="ORF">OB919_01975</name>
</gene>
<keyword evidence="2" id="KW-0472">Membrane</keyword>
<dbReference type="RefSeq" id="WP_342805845.1">
    <property type="nucleotide sequence ID" value="NZ_JAOPJZ010000001.1"/>
</dbReference>
<evidence type="ECO:0000256" key="1">
    <source>
        <dbReference type="SAM" id="MobiDB-lite"/>
    </source>
</evidence>
<feature type="transmembrane region" description="Helical" evidence="2">
    <location>
        <begin position="27"/>
        <end position="47"/>
    </location>
</feature>
<organism evidence="3 4">
    <name type="scientific">Natronosalvus hydrolyticus</name>
    <dbReference type="NCBI Taxonomy" id="2979988"/>
    <lineage>
        <taxon>Archaea</taxon>
        <taxon>Methanobacteriati</taxon>
        <taxon>Methanobacteriota</taxon>
        <taxon>Stenosarchaea group</taxon>
        <taxon>Halobacteria</taxon>
        <taxon>Halobacteriales</taxon>
        <taxon>Natrialbaceae</taxon>
        <taxon>Natronosalvus</taxon>
    </lineage>
</organism>
<keyword evidence="4" id="KW-1185">Reference proteome</keyword>
<protein>
    <submittedName>
        <fullName evidence="3">Uncharacterized protein</fullName>
    </submittedName>
</protein>
<proteinExistence type="predicted"/>
<name>A0AAP2Z548_9EURY</name>
<evidence type="ECO:0000313" key="3">
    <source>
        <dbReference type="EMBL" id="MCU4750757.1"/>
    </source>
</evidence>
<feature type="compositionally biased region" description="Acidic residues" evidence="1">
    <location>
        <begin position="343"/>
        <end position="359"/>
    </location>
</feature>
<dbReference type="Proteomes" id="UP001321047">
    <property type="component" value="Unassembled WGS sequence"/>
</dbReference>
<feature type="transmembrane region" description="Helical" evidence="2">
    <location>
        <begin position="255"/>
        <end position="277"/>
    </location>
</feature>
<dbReference type="InterPro" id="IPR055966">
    <property type="entry name" value="DUF7544"/>
</dbReference>
<keyword evidence="2" id="KW-1133">Transmembrane helix</keyword>
<feature type="transmembrane region" description="Helical" evidence="2">
    <location>
        <begin position="141"/>
        <end position="165"/>
    </location>
</feature>
<comment type="caution">
    <text evidence="3">The sequence shown here is derived from an EMBL/GenBank/DDBJ whole genome shotgun (WGS) entry which is preliminary data.</text>
</comment>
<keyword evidence="2" id="KW-0812">Transmembrane</keyword>